<evidence type="ECO:0000256" key="1">
    <source>
        <dbReference type="SAM" id="Phobius"/>
    </source>
</evidence>
<dbReference type="EMBL" id="GBRH01252423">
    <property type="protein sequence ID" value="JAD45472.1"/>
    <property type="molecule type" value="Transcribed_RNA"/>
</dbReference>
<evidence type="ECO:0000313" key="2">
    <source>
        <dbReference type="EMBL" id="JAD45472.1"/>
    </source>
</evidence>
<name>A0A0A9AEE9_ARUDO</name>
<reference evidence="2" key="1">
    <citation type="submission" date="2014-09" db="EMBL/GenBank/DDBJ databases">
        <authorList>
            <person name="Magalhaes I.L.F."/>
            <person name="Oliveira U."/>
            <person name="Santos F.R."/>
            <person name="Vidigal T.H.D.A."/>
            <person name="Brescovit A.D."/>
            <person name="Santos A.J."/>
        </authorList>
    </citation>
    <scope>NUCLEOTIDE SEQUENCE</scope>
    <source>
        <tissue evidence="2">Shoot tissue taken approximately 20 cm above the soil surface</tissue>
    </source>
</reference>
<sequence>MRSCMYLVYPLILHFHFSLICSQRGHRTSMFIVISLNCLFLPLSVCDIIFALC</sequence>
<reference evidence="2" key="2">
    <citation type="journal article" date="2015" name="Data Brief">
        <title>Shoot transcriptome of the giant reed, Arundo donax.</title>
        <authorList>
            <person name="Barrero R.A."/>
            <person name="Guerrero F.D."/>
            <person name="Moolhuijzen P."/>
            <person name="Goolsby J.A."/>
            <person name="Tidwell J."/>
            <person name="Bellgard S.E."/>
            <person name="Bellgard M.I."/>
        </authorList>
    </citation>
    <scope>NUCLEOTIDE SEQUENCE</scope>
    <source>
        <tissue evidence="2">Shoot tissue taken approximately 20 cm above the soil surface</tissue>
    </source>
</reference>
<proteinExistence type="predicted"/>
<keyword evidence="1" id="KW-0812">Transmembrane</keyword>
<dbReference type="AlphaFoldDB" id="A0A0A9AEE9"/>
<organism evidence="2">
    <name type="scientific">Arundo donax</name>
    <name type="common">Giant reed</name>
    <name type="synonym">Donax arundinaceus</name>
    <dbReference type="NCBI Taxonomy" id="35708"/>
    <lineage>
        <taxon>Eukaryota</taxon>
        <taxon>Viridiplantae</taxon>
        <taxon>Streptophyta</taxon>
        <taxon>Embryophyta</taxon>
        <taxon>Tracheophyta</taxon>
        <taxon>Spermatophyta</taxon>
        <taxon>Magnoliopsida</taxon>
        <taxon>Liliopsida</taxon>
        <taxon>Poales</taxon>
        <taxon>Poaceae</taxon>
        <taxon>PACMAD clade</taxon>
        <taxon>Arundinoideae</taxon>
        <taxon>Arundineae</taxon>
        <taxon>Arundo</taxon>
    </lineage>
</organism>
<accession>A0A0A9AEE9</accession>
<keyword evidence="1" id="KW-0472">Membrane</keyword>
<keyword evidence="1" id="KW-1133">Transmembrane helix</keyword>
<feature type="transmembrane region" description="Helical" evidence="1">
    <location>
        <begin position="29"/>
        <end position="52"/>
    </location>
</feature>
<protein>
    <submittedName>
        <fullName evidence="2">Uncharacterized protein</fullName>
    </submittedName>
</protein>